<dbReference type="InterPro" id="IPR000719">
    <property type="entry name" value="Prot_kinase_dom"/>
</dbReference>
<keyword evidence="2" id="KW-1133">Transmembrane helix</keyword>
<reference evidence="5" key="1">
    <citation type="submission" date="2017-02" db="EMBL/GenBank/DDBJ databases">
        <authorList>
            <person name="Varghese N."/>
            <person name="Submissions S."/>
        </authorList>
    </citation>
    <scope>NUCLEOTIDE SEQUENCE [LARGE SCALE GENOMIC DNA]</scope>
    <source>
        <strain evidence="5">ATCC BAA-34</strain>
    </source>
</reference>
<evidence type="ECO:0000313" key="5">
    <source>
        <dbReference type="Proteomes" id="UP000190102"/>
    </source>
</evidence>
<proteinExistence type="inferred from homology"/>
<keyword evidence="2" id="KW-0812">Transmembrane</keyword>
<evidence type="ECO:0000313" key="4">
    <source>
        <dbReference type="EMBL" id="SJZ87935.1"/>
    </source>
</evidence>
<dbReference type="RefSeq" id="WP_078790171.1">
    <property type="nucleotide sequence ID" value="NZ_FUWR01000009.1"/>
</dbReference>
<dbReference type="Pfam" id="PF03109">
    <property type="entry name" value="ABC1"/>
    <property type="match status" value="1"/>
</dbReference>
<organism evidence="4 5">
    <name type="scientific">Trichlorobacter thiogenes</name>
    <dbReference type="NCBI Taxonomy" id="115783"/>
    <lineage>
        <taxon>Bacteria</taxon>
        <taxon>Pseudomonadati</taxon>
        <taxon>Thermodesulfobacteriota</taxon>
        <taxon>Desulfuromonadia</taxon>
        <taxon>Geobacterales</taxon>
        <taxon>Geobacteraceae</taxon>
        <taxon>Trichlorobacter</taxon>
    </lineage>
</organism>
<dbReference type="AlphaFoldDB" id="A0A1T4P8P6"/>
<dbReference type="GO" id="GO:0005524">
    <property type="term" value="F:ATP binding"/>
    <property type="evidence" value="ECO:0007669"/>
    <property type="project" value="InterPro"/>
</dbReference>
<dbReference type="InterPro" id="IPR011009">
    <property type="entry name" value="Kinase-like_dom_sf"/>
</dbReference>
<keyword evidence="4" id="KW-0418">Kinase</keyword>
<keyword evidence="4" id="KW-0808">Transferase</keyword>
<dbReference type="EMBL" id="FUWR01000009">
    <property type="protein sequence ID" value="SJZ87935.1"/>
    <property type="molecule type" value="Genomic_DNA"/>
</dbReference>
<name>A0A1T4P8P6_9BACT</name>
<dbReference type="InterPro" id="IPR050154">
    <property type="entry name" value="UbiB_kinase"/>
</dbReference>
<dbReference type="InterPro" id="IPR004147">
    <property type="entry name" value="ABC1_dom"/>
</dbReference>
<dbReference type="SUPFAM" id="SSF56112">
    <property type="entry name" value="Protein kinase-like (PK-like)"/>
    <property type="match status" value="1"/>
</dbReference>
<accession>A0A1T4P8P6</accession>
<protein>
    <submittedName>
        <fullName evidence="4">Predicted unusual protein kinase regulating ubiquinone biosynthesis, AarF/ABC1/UbiB family</fullName>
    </submittedName>
</protein>
<dbReference type="CDD" id="cd05121">
    <property type="entry name" value="ABC1_ADCK3-like"/>
    <property type="match status" value="1"/>
</dbReference>
<keyword evidence="5" id="KW-1185">Reference proteome</keyword>
<evidence type="ECO:0000256" key="2">
    <source>
        <dbReference type="SAM" id="Phobius"/>
    </source>
</evidence>
<feature type="transmembrane region" description="Helical" evidence="2">
    <location>
        <begin position="501"/>
        <end position="519"/>
    </location>
</feature>
<evidence type="ECO:0000259" key="3">
    <source>
        <dbReference type="PROSITE" id="PS50011"/>
    </source>
</evidence>
<evidence type="ECO:0000256" key="1">
    <source>
        <dbReference type="ARBA" id="ARBA00009670"/>
    </source>
</evidence>
<feature type="domain" description="Protein kinase" evidence="3">
    <location>
        <begin position="111"/>
        <end position="437"/>
    </location>
</feature>
<dbReference type="PANTHER" id="PTHR10566">
    <property type="entry name" value="CHAPERONE-ACTIVITY OF BC1 COMPLEX CABC1 -RELATED"/>
    <property type="match status" value="1"/>
</dbReference>
<dbReference type="STRING" id="115783.SAMN02745119_01882"/>
<keyword evidence="4" id="KW-0830">Ubiquinone</keyword>
<comment type="similarity">
    <text evidence="1">Belongs to the protein kinase superfamily. ADCK protein kinase family.</text>
</comment>
<sequence>MPPLTLLIRLYHPQRVYRVFRVLLTVFLLIRKRPSWLGIRPLTPPQLVASIEQLGASFIKLAQVLATRADFFDSSYLEPLRHLHDRLPPMPAADFQQVFDRAFGDGACFSSFEAEPLACASIGQVHRATLLDGRKAAVKLRRNRIERVVREDIRLLGWFLALLHPLFAEYTRNSIEAVLIAFRRTILQEVDMQAELSNLERFRQAYPDSGVRMPVPYPQYCSHDALVMSFEEGVRFDDQERLAGLDVSFAALMEKLVLFYTEQMLVKGFFHADPHPGNLLVTEGGELVLLDFGMVSRIPNAIRLAMINTVKAAYERDFELLVQATRKLGIITDSAPQDELTGLAEEIFRIFDNDQLSAGSMQELAFGVMDALKEYPFKLPQEIVYVMRASSIIEGLGTSYIENYNGVKDVLPVLKANLTRALGERDSIWGVVTHELAQLPLTLVKARHLVDTLQQGDLTVHLAEEDRRALLRPAQLWLQQMTWIGLLVALAFYLRGFVHPLAGWLSLGCFGLAFVRLVWWKKV</sequence>
<keyword evidence="2" id="KW-0472">Membrane</keyword>
<feature type="transmembrane region" description="Helical" evidence="2">
    <location>
        <begin position="476"/>
        <end position="495"/>
    </location>
</feature>
<gene>
    <name evidence="4" type="ORF">SAMN02745119_01882</name>
</gene>
<dbReference type="OrthoDB" id="9795390at2"/>
<dbReference type="PANTHER" id="PTHR10566:SF113">
    <property type="entry name" value="PROTEIN ACTIVITY OF BC1 COMPLEX KINASE 7, CHLOROPLASTIC"/>
    <property type="match status" value="1"/>
</dbReference>
<dbReference type="PROSITE" id="PS50011">
    <property type="entry name" value="PROTEIN_KINASE_DOM"/>
    <property type="match status" value="1"/>
</dbReference>
<dbReference type="Proteomes" id="UP000190102">
    <property type="component" value="Unassembled WGS sequence"/>
</dbReference>
<dbReference type="GO" id="GO:0004672">
    <property type="term" value="F:protein kinase activity"/>
    <property type="evidence" value="ECO:0007669"/>
    <property type="project" value="InterPro"/>
</dbReference>